<protein>
    <submittedName>
        <fullName evidence="1">Uncharacterized protein</fullName>
    </submittedName>
</protein>
<proteinExistence type="predicted"/>
<dbReference type="EMBL" id="RKHL01000002">
    <property type="protein sequence ID" value="ROR76096.1"/>
    <property type="molecule type" value="Genomic_DNA"/>
</dbReference>
<name>A0A3N2BLI2_9MICO</name>
<evidence type="ECO:0000313" key="2">
    <source>
        <dbReference type="Proteomes" id="UP000266915"/>
    </source>
</evidence>
<dbReference type="RefSeq" id="WP_085514124.1">
    <property type="nucleotide sequence ID" value="NZ_FXAP01000007.1"/>
</dbReference>
<evidence type="ECO:0000313" key="1">
    <source>
        <dbReference type="EMBL" id="ROR76096.1"/>
    </source>
</evidence>
<keyword evidence="2" id="KW-1185">Reference proteome</keyword>
<organism evidence="1 2">
    <name type="scientific">Plantibacter flavus</name>
    <dbReference type="NCBI Taxonomy" id="150123"/>
    <lineage>
        <taxon>Bacteria</taxon>
        <taxon>Bacillati</taxon>
        <taxon>Actinomycetota</taxon>
        <taxon>Actinomycetes</taxon>
        <taxon>Micrococcales</taxon>
        <taxon>Microbacteriaceae</taxon>
        <taxon>Plantibacter</taxon>
    </lineage>
</organism>
<comment type="caution">
    <text evidence="1">The sequence shown here is derived from an EMBL/GenBank/DDBJ whole genome shotgun (WGS) entry which is preliminary data.</text>
</comment>
<dbReference type="Proteomes" id="UP000266915">
    <property type="component" value="Unassembled WGS sequence"/>
</dbReference>
<sequence>MANTQKLAGIRCPSCLESQRFAIQTTINVIVEDDGFDFMASQPADDAFPGRVVDEDDGLQDDDPIVCANRNGCGHLGTVREFRSGLEAAERELMLTDVR</sequence>
<gene>
    <name evidence="1" type="ORF">EDD42_4049</name>
</gene>
<accession>A0A3N2BLI2</accession>
<reference evidence="1 2" key="1">
    <citation type="submission" date="2018-11" db="EMBL/GenBank/DDBJ databases">
        <title>Sequencing the genomes of 1000 actinobacteria strains.</title>
        <authorList>
            <person name="Klenk H.-P."/>
        </authorList>
    </citation>
    <scope>NUCLEOTIDE SEQUENCE [LARGE SCALE GENOMIC DNA]</scope>
    <source>
        <strain evidence="1 2">DSM 14012</strain>
    </source>
</reference>
<dbReference type="AlphaFoldDB" id="A0A3N2BLI2"/>